<dbReference type="EMBL" id="CVRI01000044">
    <property type="protein sequence ID" value="CRK96446.1"/>
    <property type="molecule type" value="Genomic_DNA"/>
</dbReference>
<proteinExistence type="predicted"/>
<feature type="region of interest" description="Disordered" evidence="1">
    <location>
        <begin position="72"/>
        <end position="94"/>
    </location>
</feature>
<keyword evidence="3" id="KW-1185">Reference proteome</keyword>
<gene>
    <name evidence="2" type="ORF">CLUMA_CG010110</name>
</gene>
<evidence type="ECO:0000256" key="1">
    <source>
        <dbReference type="SAM" id="MobiDB-lite"/>
    </source>
</evidence>
<evidence type="ECO:0000313" key="3">
    <source>
        <dbReference type="Proteomes" id="UP000183832"/>
    </source>
</evidence>
<name>A0A1J1IBT0_9DIPT</name>
<dbReference type="Proteomes" id="UP000183832">
    <property type="component" value="Unassembled WGS sequence"/>
</dbReference>
<reference evidence="2 3" key="1">
    <citation type="submission" date="2015-04" db="EMBL/GenBank/DDBJ databases">
        <authorList>
            <person name="Syromyatnikov M.Y."/>
            <person name="Popov V.N."/>
        </authorList>
    </citation>
    <scope>NUCLEOTIDE SEQUENCE [LARGE SCALE GENOMIC DNA]</scope>
</reference>
<feature type="compositionally biased region" description="Polar residues" evidence="1">
    <location>
        <begin position="72"/>
        <end position="83"/>
    </location>
</feature>
<protein>
    <submittedName>
        <fullName evidence="2">CLUMA_CG010110, isoform A</fullName>
    </submittedName>
</protein>
<dbReference type="AlphaFoldDB" id="A0A1J1IBT0"/>
<evidence type="ECO:0000313" key="2">
    <source>
        <dbReference type="EMBL" id="CRK96446.1"/>
    </source>
</evidence>
<accession>A0A1J1IBT0</accession>
<organism evidence="2 3">
    <name type="scientific">Clunio marinus</name>
    <dbReference type="NCBI Taxonomy" id="568069"/>
    <lineage>
        <taxon>Eukaryota</taxon>
        <taxon>Metazoa</taxon>
        <taxon>Ecdysozoa</taxon>
        <taxon>Arthropoda</taxon>
        <taxon>Hexapoda</taxon>
        <taxon>Insecta</taxon>
        <taxon>Pterygota</taxon>
        <taxon>Neoptera</taxon>
        <taxon>Endopterygota</taxon>
        <taxon>Diptera</taxon>
        <taxon>Nematocera</taxon>
        <taxon>Chironomoidea</taxon>
        <taxon>Chironomidae</taxon>
        <taxon>Clunio</taxon>
    </lineage>
</organism>
<sequence>MRIKCDIIYSCKSEIVANKIDKFNNNLTPPPSPSVKRSSHLWRDMMGVLRRKDSTAASNVALANAMNNNRVSCPTGGNRSPSISILRHHRVKLR</sequence>